<dbReference type="InterPro" id="IPR011013">
    <property type="entry name" value="Gal_mutarotase_sf_dom"/>
</dbReference>
<sequence length="140" mass="15844">MSGRILSLLSLRSLPYFFRLYANGTIVVYNSNSHPLNTVLRIPYYSQSATVWSSNGKPLNVQINKAFYNGAQLKKSSSAPYELLIPANIPALGFTTFFLSNQTKTKVVEHAKNRSIQKPIKKEKNVKTTIMKNEAIIRMY</sequence>
<dbReference type="InterPro" id="IPR013780">
    <property type="entry name" value="Glyco_hydro_b"/>
</dbReference>
<name>A0A183HE95_9BILA</name>
<dbReference type="AlphaFoldDB" id="A0A183HE95"/>
<dbReference type="WBParaSite" id="OFLC_0000580601-mRNA-1">
    <property type="protein sequence ID" value="OFLC_0000580601-mRNA-1"/>
    <property type="gene ID" value="OFLC_0000580601"/>
</dbReference>
<organism evidence="3">
    <name type="scientific">Onchocerca flexuosa</name>
    <dbReference type="NCBI Taxonomy" id="387005"/>
    <lineage>
        <taxon>Eukaryota</taxon>
        <taxon>Metazoa</taxon>
        <taxon>Ecdysozoa</taxon>
        <taxon>Nematoda</taxon>
        <taxon>Chromadorea</taxon>
        <taxon>Rhabditida</taxon>
        <taxon>Spirurina</taxon>
        <taxon>Spiruromorpha</taxon>
        <taxon>Filarioidea</taxon>
        <taxon>Onchocercidae</taxon>
        <taxon>Onchocerca</taxon>
    </lineage>
</organism>
<dbReference type="PANTHER" id="PTHR11607">
    <property type="entry name" value="ALPHA-MANNOSIDASE"/>
    <property type="match status" value="1"/>
</dbReference>
<dbReference type="GO" id="GO:0005975">
    <property type="term" value="P:carbohydrate metabolic process"/>
    <property type="evidence" value="ECO:0007669"/>
    <property type="project" value="InterPro"/>
</dbReference>
<evidence type="ECO:0000313" key="2">
    <source>
        <dbReference type="Proteomes" id="UP000267606"/>
    </source>
</evidence>
<dbReference type="STRING" id="387005.A0A183HE95"/>
<dbReference type="Proteomes" id="UP000267606">
    <property type="component" value="Unassembled WGS sequence"/>
</dbReference>
<dbReference type="EMBL" id="UZAJ01005195">
    <property type="protein sequence ID" value="VDO44418.1"/>
    <property type="molecule type" value="Genomic_DNA"/>
</dbReference>
<protein>
    <submittedName>
        <fullName evidence="3">GH97_N domain-containing protein</fullName>
    </submittedName>
</protein>
<dbReference type="Gene3D" id="2.60.40.1180">
    <property type="entry name" value="Golgi alpha-mannosidase II"/>
    <property type="match status" value="1"/>
</dbReference>
<dbReference type="PANTHER" id="PTHR11607:SF3">
    <property type="entry name" value="LYSOSOMAL ALPHA-MANNOSIDASE"/>
    <property type="match status" value="1"/>
</dbReference>
<gene>
    <name evidence="1" type="ORF">OFLC_LOCUS5808</name>
</gene>
<evidence type="ECO:0000313" key="1">
    <source>
        <dbReference type="EMBL" id="VDO44418.1"/>
    </source>
</evidence>
<dbReference type="InterPro" id="IPR050843">
    <property type="entry name" value="Glycosyl_Hydrlase_38"/>
</dbReference>
<proteinExistence type="predicted"/>
<reference evidence="3" key="1">
    <citation type="submission" date="2016-06" db="UniProtKB">
        <authorList>
            <consortium name="WormBaseParasite"/>
        </authorList>
    </citation>
    <scope>IDENTIFICATION</scope>
</reference>
<dbReference type="GO" id="GO:0004559">
    <property type="term" value="F:alpha-mannosidase activity"/>
    <property type="evidence" value="ECO:0007669"/>
    <property type="project" value="TreeGrafter"/>
</dbReference>
<reference evidence="1 2" key="2">
    <citation type="submission" date="2018-11" db="EMBL/GenBank/DDBJ databases">
        <authorList>
            <consortium name="Pathogen Informatics"/>
        </authorList>
    </citation>
    <scope>NUCLEOTIDE SEQUENCE [LARGE SCALE GENOMIC DNA]</scope>
</reference>
<dbReference type="GO" id="GO:0005764">
    <property type="term" value="C:lysosome"/>
    <property type="evidence" value="ECO:0007669"/>
    <property type="project" value="TreeGrafter"/>
</dbReference>
<keyword evidence="2" id="KW-1185">Reference proteome</keyword>
<accession>A0A183HE95</accession>
<evidence type="ECO:0000313" key="3">
    <source>
        <dbReference type="WBParaSite" id="OFLC_0000580601-mRNA-1"/>
    </source>
</evidence>
<dbReference type="GO" id="GO:0030246">
    <property type="term" value="F:carbohydrate binding"/>
    <property type="evidence" value="ECO:0007669"/>
    <property type="project" value="InterPro"/>
</dbReference>
<dbReference type="SUPFAM" id="SSF74650">
    <property type="entry name" value="Galactose mutarotase-like"/>
    <property type="match status" value="1"/>
</dbReference>